<feature type="transmembrane region" description="Helical" evidence="8">
    <location>
        <begin position="240"/>
        <end position="265"/>
    </location>
</feature>
<feature type="transmembrane region" description="Helical" evidence="8">
    <location>
        <begin position="40"/>
        <end position="67"/>
    </location>
</feature>
<keyword evidence="11" id="KW-1185">Reference proteome</keyword>
<keyword evidence="6 8" id="KW-1133">Transmembrane helix</keyword>
<evidence type="ECO:0000256" key="6">
    <source>
        <dbReference type="ARBA" id="ARBA00022989"/>
    </source>
</evidence>
<evidence type="ECO:0000256" key="2">
    <source>
        <dbReference type="ARBA" id="ARBA00006236"/>
    </source>
</evidence>
<dbReference type="NCBIfam" id="TIGR00710">
    <property type="entry name" value="efflux_Bcr_CflA"/>
    <property type="match status" value="1"/>
</dbReference>
<comment type="subcellular location">
    <subcellularLocation>
        <location evidence="8">Cell inner membrane</location>
        <topology evidence="8">Multi-pass membrane protein</topology>
    </subcellularLocation>
    <subcellularLocation>
        <location evidence="1">Cell membrane</location>
        <topology evidence="1">Multi-pass membrane protein</topology>
    </subcellularLocation>
</comment>
<evidence type="ECO:0000256" key="1">
    <source>
        <dbReference type="ARBA" id="ARBA00004651"/>
    </source>
</evidence>
<feature type="transmembrane region" description="Helical" evidence="8">
    <location>
        <begin position="397"/>
        <end position="415"/>
    </location>
</feature>
<evidence type="ECO:0000313" key="11">
    <source>
        <dbReference type="Proteomes" id="UP001597299"/>
    </source>
</evidence>
<keyword evidence="7 8" id="KW-0472">Membrane</keyword>
<evidence type="ECO:0000256" key="4">
    <source>
        <dbReference type="ARBA" id="ARBA00022475"/>
    </source>
</evidence>
<dbReference type="InterPro" id="IPR004812">
    <property type="entry name" value="Efflux_drug-R_Bcr/CmlA"/>
</dbReference>
<organism evidence="10 11">
    <name type="scientific">Ancylobacter oerskovii</name>
    <dbReference type="NCBI Taxonomy" id="459519"/>
    <lineage>
        <taxon>Bacteria</taxon>
        <taxon>Pseudomonadati</taxon>
        <taxon>Pseudomonadota</taxon>
        <taxon>Alphaproteobacteria</taxon>
        <taxon>Hyphomicrobiales</taxon>
        <taxon>Xanthobacteraceae</taxon>
        <taxon>Ancylobacter</taxon>
    </lineage>
</organism>
<feature type="transmembrane region" description="Helical" evidence="8">
    <location>
        <begin position="271"/>
        <end position="294"/>
    </location>
</feature>
<feature type="transmembrane region" description="Helical" evidence="8">
    <location>
        <begin position="128"/>
        <end position="147"/>
    </location>
</feature>
<keyword evidence="5 8" id="KW-0812">Transmembrane</keyword>
<dbReference type="InterPro" id="IPR036259">
    <property type="entry name" value="MFS_trans_sf"/>
</dbReference>
<gene>
    <name evidence="10" type="ORF">ACFSNC_11810</name>
</gene>
<keyword evidence="8" id="KW-0997">Cell inner membrane</keyword>
<accession>A0ABW4YXL2</accession>
<proteinExistence type="inferred from homology"/>
<dbReference type="InterPro" id="IPR020846">
    <property type="entry name" value="MFS_dom"/>
</dbReference>
<reference evidence="11" key="1">
    <citation type="journal article" date="2019" name="Int. J. Syst. Evol. Microbiol.">
        <title>The Global Catalogue of Microorganisms (GCM) 10K type strain sequencing project: providing services to taxonomists for standard genome sequencing and annotation.</title>
        <authorList>
            <consortium name="The Broad Institute Genomics Platform"/>
            <consortium name="The Broad Institute Genome Sequencing Center for Infectious Disease"/>
            <person name="Wu L."/>
            <person name="Ma J."/>
        </authorList>
    </citation>
    <scope>NUCLEOTIDE SEQUENCE [LARGE SCALE GENOMIC DNA]</scope>
    <source>
        <strain evidence="11">CCM 7435</strain>
    </source>
</reference>
<protein>
    <recommendedName>
        <fullName evidence="8">Bcr/CflA family efflux transporter</fullName>
    </recommendedName>
</protein>
<name>A0ABW4YXL2_9HYPH</name>
<dbReference type="InterPro" id="IPR011701">
    <property type="entry name" value="MFS"/>
</dbReference>
<feature type="transmembrane region" description="Helical" evidence="8">
    <location>
        <begin position="371"/>
        <end position="391"/>
    </location>
</feature>
<feature type="transmembrane region" description="Helical" evidence="8">
    <location>
        <begin position="103"/>
        <end position="122"/>
    </location>
</feature>
<comment type="caution">
    <text evidence="10">The sequence shown here is derived from an EMBL/GenBank/DDBJ whole genome shotgun (WGS) entry which is preliminary data.</text>
</comment>
<feature type="domain" description="Major facilitator superfamily (MFS) profile" evidence="9">
    <location>
        <begin position="37"/>
        <end position="420"/>
    </location>
</feature>
<dbReference type="Proteomes" id="UP001597299">
    <property type="component" value="Unassembled WGS sequence"/>
</dbReference>
<evidence type="ECO:0000256" key="5">
    <source>
        <dbReference type="ARBA" id="ARBA00022692"/>
    </source>
</evidence>
<keyword evidence="3 8" id="KW-0813">Transport</keyword>
<evidence type="ECO:0000256" key="3">
    <source>
        <dbReference type="ARBA" id="ARBA00022448"/>
    </source>
</evidence>
<evidence type="ECO:0000259" key="9">
    <source>
        <dbReference type="PROSITE" id="PS50850"/>
    </source>
</evidence>
<evidence type="ECO:0000256" key="8">
    <source>
        <dbReference type="RuleBase" id="RU365088"/>
    </source>
</evidence>
<dbReference type="PROSITE" id="PS50850">
    <property type="entry name" value="MFS"/>
    <property type="match status" value="1"/>
</dbReference>
<feature type="transmembrane region" description="Helical" evidence="8">
    <location>
        <begin position="73"/>
        <end position="91"/>
    </location>
</feature>
<dbReference type="PANTHER" id="PTHR23502:SF132">
    <property type="entry name" value="POLYAMINE TRANSPORTER 2-RELATED"/>
    <property type="match status" value="1"/>
</dbReference>
<dbReference type="RefSeq" id="WP_213350379.1">
    <property type="nucleotide sequence ID" value="NZ_JAHBGB010000002.1"/>
</dbReference>
<sequence>MNAPALAVIEPPLDAERHDHPARAAGTVPTAPRPRVNLMLMAMTTAVATFSMHVFVPALPAAAAALAVTPSQIQLTVTLYLIGLALGQIVHGPLSDRFGRRPVILGGIGVYLVGTVGALLAPSLSTLLLARVLQSVGSCAGLVIGRATIRETSTGRDAVAALAVLASAITLSSAVAPLVGSYLTLLIGWRMLFAVLLAAAAVILLLLYLRFPETNTERGAPLSLPGMVRTYGLLLRMPAFMGYSLCGAACTVTAYAFYAALPFLIGEELPHASLGIGFIYLAVVTGSILGALAARQASRRMSLGAIALIGTTAATLAALAFLGGRLLAPDAVATVVAPLFVMTFAGGFANPGAATLAMSANPHAVGTASSLYGFIQMAVGALVTLCVGLIGHDSLSVGGIVTASMSIGLAGLLIARRAGRADQ</sequence>
<dbReference type="Gene3D" id="1.20.1720.10">
    <property type="entry name" value="Multidrug resistance protein D"/>
    <property type="match status" value="1"/>
</dbReference>
<dbReference type="PANTHER" id="PTHR23502">
    <property type="entry name" value="MAJOR FACILITATOR SUPERFAMILY"/>
    <property type="match status" value="1"/>
</dbReference>
<feature type="transmembrane region" description="Helical" evidence="8">
    <location>
        <begin position="335"/>
        <end position="359"/>
    </location>
</feature>
<feature type="transmembrane region" description="Helical" evidence="8">
    <location>
        <begin position="189"/>
        <end position="209"/>
    </location>
</feature>
<keyword evidence="4" id="KW-1003">Cell membrane</keyword>
<feature type="transmembrane region" description="Helical" evidence="8">
    <location>
        <begin position="159"/>
        <end position="183"/>
    </location>
</feature>
<comment type="similarity">
    <text evidence="2 8">Belongs to the major facilitator superfamily. Bcr/CmlA family.</text>
</comment>
<dbReference type="EMBL" id="JBHUHD010000001">
    <property type="protein sequence ID" value="MFD2141091.1"/>
    <property type="molecule type" value="Genomic_DNA"/>
</dbReference>
<evidence type="ECO:0000256" key="7">
    <source>
        <dbReference type="ARBA" id="ARBA00023136"/>
    </source>
</evidence>
<dbReference type="SUPFAM" id="SSF103473">
    <property type="entry name" value="MFS general substrate transporter"/>
    <property type="match status" value="1"/>
</dbReference>
<dbReference type="Pfam" id="PF07690">
    <property type="entry name" value="MFS_1"/>
    <property type="match status" value="1"/>
</dbReference>
<feature type="transmembrane region" description="Helical" evidence="8">
    <location>
        <begin position="301"/>
        <end position="323"/>
    </location>
</feature>
<evidence type="ECO:0000313" key="10">
    <source>
        <dbReference type="EMBL" id="MFD2141091.1"/>
    </source>
</evidence>